<sequence>MADQVSGENPTEKTVEKLTETPTGVNRYALQCAIVASIVSIIFGYDTGVMSGAMVFIEEELKTNDVQIEVLTGILNLCALVGSLLAGRTSDVIGRRYTIVLASVLFMLGSILMGWGPSYPVLLTGRCTAGLGVGFALMVAPVYSAEIATASHRGLLASLPHLCISIGILLGYLLNYFFSKLPMQIGWRLMLGIAAVPSLVLAFGILKMPESPRWLILQGRLGEGKKVLDLVSNSPEEAKIRFQDIKIAAGIDPKCEDEVVKMENKKTHGEGVWKELILRPTPAVRRVLLTALGIHFFQHATGIEAVLLYGPKIFKRAGITAKDKLFLVTIGVGIMKTTFIFTATFLLDKVGRRKLLLTSVGGMVCALTMLGFGLTMAQNSGGKLAWALVLSIVSAYSFVAVFSIGLGPITWVYSSEVFPLKLRAQGASLGVAVNRVMNATVSMSFLSLTKAITTGGAFFMFAGVAAVAWNFFFFLMPETKGKSLEEIEALFQRDGDHKIKIEPTLYVLKLSSGSAVILTTTQSLKLLRSKMKEDDVLPAATATNQKKDSSDSVLFGRGRYKFFAFAALMLLAFWSMFTGTVTLRLSTEDLNRLSEDIGIPTNHESLDVLEMEERERVVKHMWDVYTNSRRIKLPQFWQQAFVAAYEELTSDVPGVRDAAIGEIAKMSVARSISLDPATPSRSMSARVLGRSFNKILHKPAASS</sequence>
<dbReference type="PRINTS" id="PR00171">
    <property type="entry name" value="SUGRTRNSPORT"/>
</dbReference>
<evidence type="ECO:0000256" key="8">
    <source>
        <dbReference type="ARBA" id="ARBA00023136"/>
    </source>
</evidence>
<dbReference type="PANTHER" id="PTHR48020:SF49">
    <property type="entry name" value="SUGAR TRANSPORTER"/>
    <property type="match status" value="1"/>
</dbReference>
<dbReference type="InterPro" id="IPR005829">
    <property type="entry name" value="Sugar_transporter_CS"/>
</dbReference>
<dbReference type="InterPro" id="IPR003663">
    <property type="entry name" value="Sugar/inositol_transpt"/>
</dbReference>
<dbReference type="Proteomes" id="UP000032141">
    <property type="component" value="Chromosome C1"/>
</dbReference>
<dbReference type="InterPro" id="IPR005828">
    <property type="entry name" value="MFS_sugar_transport-like"/>
</dbReference>
<feature type="transmembrane region" description="Helical" evidence="9">
    <location>
        <begin position="28"/>
        <end position="46"/>
    </location>
</feature>
<feature type="domain" description="Major facilitator superfamily (MFS) profile" evidence="10">
    <location>
        <begin position="32"/>
        <end position="480"/>
    </location>
</feature>
<comment type="subcellular location">
    <subcellularLocation>
        <location evidence="1">Membrane</location>
        <topology evidence="1">Multi-pass membrane protein</topology>
    </subcellularLocation>
</comment>
<dbReference type="AlphaFoldDB" id="A0A0D3A1H3"/>
<dbReference type="HOGENOM" id="CLU_001265_30_5_1"/>
<keyword evidence="6" id="KW-0769">Symport</keyword>
<dbReference type="NCBIfam" id="TIGR00879">
    <property type="entry name" value="SP"/>
    <property type="match status" value="1"/>
</dbReference>
<dbReference type="CDD" id="cd17437">
    <property type="entry name" value="MFS_PLT"/>
    <property type="match status" value="1"/>
</dbReference>
<dbReference type="Gene3D" id="1.20.1250.20">
    <property type="entry name" value="MFS general substrate transporter like domains"/>
    <property type="match status" value="1"/>
</dbReference>
<evidence type="ECO:0000256" key="7">
    <source>
        <dbReference type="ARBA" id="ARBA00022989"/>
    </source>
</evidence>
<evidence type="ECO:0000313" key="12">
    <source>
        <dbReference type="Proteomes" id="UP000032141"/>
    </source>
</evidence>
<dbReference type="SUPFAM" id="SSF103473">
    <property type="entry name" value="MFS general substrate transporter"/>
    <property type="match status" value="1"/>
</dbReference>
<dbReference type="PROSITE" id="PS00216">
    <property type="entry name" value="SUGAR_TRANSPORT_1"/>
    <property type="match status" value="1"/>
</dbReference>
<keyword evidence="5 9" id="KW-0812">Transmembrane</keyword>
<protein>
    <recommendedName>
        <fullName evidence="10">Major facilitator superfamily (MFS) profile domain-containing protein</fullName>
    </recommendedName>
</protein>
<name>A0A0D3A1H3_BRAOL</name>
<feature type="transmembrane region" description="Helical" evidence="9">
    <location>
        <begin position="121"/>
        <end position="143"/>
    </location>
</feature>
<reference evidence="11" key="2">
    <citation type="submission" date="2015-03" db="UniProtKB">
        <authorList>
            <consortium name="EnsemblPlants"/>
        </authorList>
    </citation>
    <scope>IDENTIFICATION</scope>
</reference>
<feature type="transmembrane region" description="Helical" evidence="9">
    <location>
        <begin position="97"/>
        <end position="115"/>
    </location>
</feature>
<dbReference type="InterPro" id="IPR050814">
    <property type="entry name" value="Myo-inositol_Transporter"/>
</dbReference>
<evidence type="ECO:0000256" key="9">
    <source>
        <dbReference type="SAM" id="Phobius"/>
    </source>
</evidence>
<keyword evidence="12" id="KW-1185">Reference proteome</keyword>
<evidence type="ECO:0000256" key="4">
    <source>
        <dbReference type="ARBA" id="ARBA00022597"/>
    </source>
</evidence>
<feature type="transmembrane region" description="Helical" evidence="9">
    <location>
        <begin position="66"/>
        <end position="85"/>
    </location>
</feature>
<dbReference type="PANTHER" id="PTHR48020">
    <property type="entry name" value="PROTON MYO-INOSITOL COTRANSPORTER"/>
    <property type="match status" value="1"/>
</dbReference>
<dbReference type="InterPro" id="IPR010608">
    <property type="entry name" value="DUF1195"/>
</dbReference>
<dbReference type="InterPro" id="IPR036259">
    <property type="entry name" value="MFS_trans_sf"/>
</dbReference>
<feature type="transmembrane region" description="Helical" evidence="9">
    <location>
        <begin position="562"/>
        <end position="583"/>
    </location>
</feature>
<dbReference type="PROSITE" id="PS50850">
    <property type="entry name" value="MFS"/>
    <property type="match status" value="1"/>
</dbReference>
<dbReference type="GO" id="GO:0016020">
    <property type="term" value="C:membrane"/>
    <property type="evidence" value="ECO:0007669"/>
    <property type="project" value="UniProtKB-SubCell"/>
</dbReference>
<accession>A0A0D3A1H3</accession>
<feature type="transmembrane region" description="Helical" evidence="9">
    <location>
        <begin position="359"/>
        <end position="377"/>
    </location>
</feature>
<keyword evidence="7 9" id="KW-1133">Transmembrane helix</keyword>
<dbReference type="OMA" id="SAMLLYV"/>
<keyword evidence="4" id="KW-0762">Sugar transport</keyword>
<proteinExistence type="inferred from homology"/>
<dbReference type="GO" id="GO:0005351">
    <property type="term" value="F:carbohydrate:proton symporter activity"/>
    <property type="evidence" value="ECO:0007669"/>
    <property type="project" value="InterPro"/>
</dbReference>
<dbReference type="InterPro" id="IPR044776">
    <property type="entry name" value="PLT1-6"/>
</dbReference>
<evidence type="ECO:0000256" key="3">
    <source>
        <dbReference type="ARBA" id="ARBA00022448"/>
    </source>
</evidence>
<dbReference type="FunFam" id="1.20.1250.20:FF:000025">
    <property type="entry name" value="probable polyol transporter 4"/>
    <property type="match status" value="1"/>
</dbReference>
<feature type="transmembrane region" description="Helical" evidence="9">
    <location>
        <begin position="155"/>
        <end position="179"/>
    </location>
</feature>
<dbReference type="Pfam" id="PF00083">
    <property type="entry name" value="Sugar_tr"/>
    <property type="match status" value="1"/>
</dbReference>
<dbReference type="EnsemblPlants" id="Bo1g005490.1">
    <property type="protein sequence ID" value="Bo1g005490.1"/>
    <property type="gene ID" value="Bo1g005490"/>
</dbReference>
<organism evidence="11 12">
    <name type="scientific">Brassica oleracea var. oleracea</name>
    <dbReference type="NCBI Taxonomy" id="109376"/>
    <lineage>
        <taxon>Eukaryota</taxon>
        <taxon>Viridiplantae</taxon>
        <taxon>Streptophyta</taxon>
        <taxon>Embryophyta</taxon>
        <taxon>Tracheophyta</taxon>
        <taxon>Spermatophyta</taxon>
        <taxon>Magnoliopsida</taxon>
        <taxon>eudicotyledons</taxon>
        <taxon>Gunneridae</taxon>
        <taxon>Pentapetalae</taxon>
        <taxon>rosids</taxon>
        <taxon>malvids</taxon>
        <taxon>Brassicales</taxon>
        <taxon>Brassicaceae</taxon>
        <taxon>Brassiceae</taxon>
        <taxon>Brassica</taxon>
    </lineage>
</organism>
<dbReference type="Pfam" id="PF06708">
    <property type="entry name" value="DUF1195"/>
    <property type="match status" value="1"/>
</dbReference>
<evidence type="ECO:0000259" key="10">
    <source>
        <dbReference type="PROSITE" id="PS50850"/>
    </source>
</evidence>
<evidence type="ECO:0000256" key="6">
    <source>
        <dbReference type="ARBA" id="ARBA00022847"/>
    </source>
</evidence>
<feature type="transmembrane region" description="Helical" evidence="9">
    <location>
        <begin position="451"/>
        <end position="475"/>
    </location>
</feature>
<feature type="transmembrane region" description="Helical" evidence="9">
    <location>
        <begin position="384"/>
        <end position="413"/>
    </location>
</feature>
<dbReference type="Gramene" id="Bo1g005490.1">
    <property type="protein sequence ID" value="Bo1g005490.1"/>
    <property type="gene ID" value="Bo1g005490"/>
</dbReference>
<keyword evidence="3" id="KW-0813">Transport</keyword>
<reference evidence="11 12" key="1">
    <citation type="journal article" date="2014" name="Genome Biol.">
        <title>Transcriptome and methylome profiling reveals relics of genome dominance in the mesopolyploid Brassica oleracea.</title>
        <authorList>
            <person name="Parkin I.A."/>
            <person name="Koh C."/>
            <person name="Tang H."/>
            <person name="Robinson S.J."/>
            <person name="Kagale S."/>
            <person name="Clarke W.E."/>
            <person name="Town C.D."/>
            <person name="Nixon J."/>
            <person name="Krishnakumar V."/>
            <person name="Bidwell S.L."/>
            <person name="Denoeud F."/>
            <person name="Belcram H."/>
            <person name="Links M.G."/>
            <person name="Just J."/>
            <person name="Clarke C."/>
            <person name="Bender T."/>
            <person name="Huebert T."/>
            <person name="Mason A.S."/>
            <person name="Pires J.C."/>
            <person name="Barker G."/>
            <person name="Moore J."/>
            <person name="Walley P.G."/>
            <person name="Manoli S."/>
            <person name="Batley J."/>
            <person name="Edwards D."/>
            <person name="Nelson M.N."/>
            <person name="Wang X."/>
            <person name="Paterson A.H."/>
            <person name="King G."/>
            <person name="Bancroft I."/>
            <person name="Chalhoub B."/>
            <person name="Sharpe A.G."/>
        </authorList>
    </citation>
    <scope>NUCLEOTIDE SEQUENCE</scope>
    <source>
        <strain evidence="11 12">cv. TO1000</strain>
    </source>
</reference>
<comment type="similarity">
    <text evidence="2">Belongs to the major facilitator superfamily. Sugar transporter (TC 2.A.1.1) family.</text>
</comment>
<evidence type="ECO:0000313" key="11">
    <source>
        <dbReference type="EnsemblPlants" id="Bo1g005490.1"/>
    </source>
</evidence>
<dbReference type="eggNOG" id="KOG0254">
    <property type="taxonomic scope" value="Eukaryota"/>
</dbReference>
<feature type="transmembrane region" description="Helical" evidence="9">
    <location>
        <begin position="325"/>
        <end position="347"/>
    </location>
</feature>
<feature type="transmembrane region" description="Helical" evidence="9">
    <location>
        <begin position="185"/>
        <end position="206"/>
    </location>
</feature>
<evidence type="ECO:0000256" key="5">
    <source>
        <dbReference type="ARBA" id="ARBA00022692"/>
    </source>
</evidence>
<evidence type="ECO:0000256" key="1">
    <source>
        <dbReference type="ARBA" id="ARBA00004141"/>
    </source>
</evidence>
<dbReference type="InterPro" id="IPR020846">
    <property type="entry name" value="MFS_dom"/>
</dbReference>
<evidence type="ECO:0000256" key="2">
    <source>
        <dbReference type="ARBA" id="ARBA00010992"/>
    </source>
</evidence>
<keyword evidence="8 9" id="KW-0472">Membrane</keyword>